<proteinExistence type="predicted"/>
<dbReference type="Proteomes" id="UP000789759">
    <property type="component" value="Unassembled WGS sequence"/>
</dbReference>
<gene>
    <name evidence="1" type="ORF">CPELLU_LOCUS7579</name>
</gene>
<reference evidence="1" key="1">
    <citation type="submission" date="2021-06" db="EMBL/GenBank/DDBJ databases">
        <authorList>
            <person name="Kallberg Y."/>
            <person name="Tangrot J."/>
            <person name="Rosling A."/>
        </authorList>
    </citation>
    <scope>NUCLEOTIDE SEQUENCE</scope>
    <source>
        <strain evidence="1">FL966</strain>
    </source>
</reference>
<keyword evidence="2" id="KW-1185">Reference proteome</keyword>
<dbReference type="EMBL" id="CAJVQA010005123">
    <property type="protein sequence ID" value="CAG8613736.1"/>
    <property type="molecule type" value="Genomic_DNA"/>
</dbReference>
<evidence type="ECO:0000313" key="1">
    <source>
        <dbReference type="EMBL" id="CAG8613736.1"/>
    </source>
</evidence>
<protein>
    <submittedName>
        <fullName evidence="1">14159_t:CDS:1</fullName>
    </submittedName>
</protein>
<name>A0A9N9CTX2_9GLOM</name>
<comment type="caution">
    <text evidence="1">The sequence shown here is derived from an EMBL/GenBank/DDBJ whole genome shotgun (WGS) entry which is preliminary data.</text>
</comment>
<dbReference type="AlphaFoldDB" id="A0A9N9CTX2"/>
<sequence length="104" mass="11903">MSTKDPKYSKDLNKIKLKPKNEIENTIEYLIKDAISTTQYLNLIQYFNTATSTQNKITKKIIVPDTPLPNAAAQKKVKELIIKTTEKIAKYQEEYNLTTDPGPK</sequence>
<accession>A0A9N9CTX2</accession>
<organism evidence="1 2">
    <name type="scientific">Cetraspora pellucida</name>
    <dbReference type="NCBI Taxonomy" id="1433469"/>
    <lineage>
        <taxon>Eukaryota</taxon>
        <taxon>Fungi</taxon>
        <taxon>Fungi incertae sedis</taxon>
        <taxon>Mucoromycota</taxon>
        <taxon>Glomeromycotina</taxon>
        <taxon>Glomeromycetes</taxon>
        <taxon>Diversisporales</taxon>
        <taxon>Gigasporaceae</taxon>
        <taxon>Cetraspora</taxon>
    </lineage>
</organism>
<evidence type="ECO:0000313" key="2">
    <source>
        <dbReference type="Proteomes" id="UP000789759"/>
    </source>
</evidence>
<dbReference type="OrthoDB" id="10403738at2759"/>